<dbReference type="AlphaFoldDB" id="A0AA39K638"/>
<dbReference type="PROSITE" id="PS50118">
    <property type="entry name" value="HMG_BOX_2"/>
    <property type="match status" value="1"/>
</dbReference>
<dbReference type="SMART" id="SM00398">
    <property type="entry name" value="HMG"/>
    <property type="match status" value="1"/>
</dbReference>
<feature type="region of interest" description="Disordered" evidence="4">
    <location>
        <begin position="34"/>
        <end position="75"/>
    </location>
</feature>
<dbReference type="EMBL" id="JAUEPS010000026">
    <property type="protein sequence ID" value="KAK0455257.1"/>
    <property type="molecule type" value="Genomic_DNA"/>
</dbReference>
<dbReference type="InterPro" id="IPR036910">
    <property type="entry name" value="HMG_box_dom_sf"/>
</dbReference>
<feature type="domain" description="HMG box" evidence="5">
    <location>
        <begin position="72"/>
        <end position="140"/>
    </location>
</feature>
<dbReference type="Gene3D" id="1.10.30.10">
    <property type="entry name" value="High mobility group box domain"/>
    <property type="match status" value="1"/>
</dbReference>
<dbReference type="CDD" id="cd01389">
    <property type="entry name" value="HMG-box_ROX1-like"/>
    <property type="match status" value="1"/>
</dbReference>
<dbReference type="PANTHER" id="PTHR45789:SF2">
    <property type="entry name" value="FI18025P1"/>
    <property type="match status" value="1"/>
</dbReference>
<evidence type="ECO:0000256" key="3">
    <source>
        <dbReference type="PROSITE-ProRule" id="PRU00267"/>
    </source>
</evidence>
<organism evidence="6 7">
    <name type="scientific">Armillaria tabescens</name>
    <name type="common">Ringless honey mushroom</name>
    <name type="synonym">Agaricus tabescens</name>
    <dbReference type="NCBI Taxonomy" id="1929756"/>
    <lineage>
        <taxon>Eukaryota</taxon>
        <taxon>Fungi</taxon>
        <taxon>Dikarya</taxon>
        <taxon>Basidiomycota</taxon>
        <taxon>Agaricomycotina</taxon>
        <taxon>Agaricomycetes</taxon>
        <taxon>Agaricomycetidae</taxon>
        <taxon>Agaricales</taxon>
        <taxon>Marasmiineae</taxon>
        <taxon>Physalacriaceae</taxon>
        <taxon>Desarmillaria</taxon>
    </lineage>
</organism>
<keyword evidence="1 3" id="KW-0238">DNA-binding</keyword>
<dbReference type="InterPro" id="IPR009071">
    <property type="entry name" value="HMG_box_dom"/>
</dbReference>
<dbReference type="GeneID" id="85361251"/>
<dbReference type="Proteomes" id="UP001175211">
    <property type="component" value="Unassembled WGS sequence"/>
</dbReference>
<comment type="caution">
    <text evidence="6">The sequence shown here is derived from an EMBL/GenBank/DDBJ whole genome shotgun (WGS) entry which is preliminary data.</text>
</comment>
<keyword evidence="2 3" id="KW-0539">Nucleus</keyword>
<evidence type="ECO:0000256" key="1">
    <source>
        <dbReference type="ARBA" id="ARBA00023125"/>
    </source>
</evidence>
<sequence length="334" mass="37652">MTTRRSWRLSSQVPVRYDGEGWEATDLLMYLTTPVSEAPSPTPSTDSHSTIQSDTPSPRRHTPLHRRAPGHVPRPPNAFMIFRSHYWRDNKDTIRERNHREISRTCGELWKALPPAEKQVYRDMASSAKKEHLAKYPGYKFTPVSRRKKTRKTTSQSRDTMEEVSRCEKIATLIGGGIDGMELEKTMESDTCKTPSSSATADEEQISTTVFQFLTPQDQGEFICGEEDDFVPTCDISPFDLDAPNLEMYSNPPQLPNYSRVDSQFGFKSDIDINSCFWFTAAGENVELSPLTASTTDFTQGSSTYDAYHSFDSLDVLDVNLSASISLVDDWASI</sequence>
<evidence type="ECO:0000256" key="4">
    <source>
        <dbReference type="SAM" id="MobiDB-lite"/>
    </source>
</evidence>
<feature type="DNA-binding region" description="HMG box" evidence="3">
    <location>
        <begin position="72"/>
        <end position="140"/>
    </location>
</feature>
<dbReference type="SUPFAM" id="SSF47095">
    <property type="entry name" value="HMG-box"/>
    <property type="match status" value="1"/>
</dbReference>
<evidence type="ECO:0000256" key="2">
    <source>
        <dbReference type="ARBA" id="ARBA00023242"/>
    </source>
</evidence>
<dbReference type="Pfam" id="PF00505">
    <property type="entry name" value="HMG_box"/>
    <property type="match status" value="1"/>
</dbReference>
<gene>
    <name evidence="6" type="ORF">EV420DRAFT_1644897</name>
</gene>
<reference evidence="6" key="1">
    <citation type="submission" date="2023-06" db="EMBL/GenBank/DDBJ databases">
        <authorList>
            <consortium name="Lawrence Berkeley National Laboratory"/>
            <person name="Ahrendt S."/>
            <person name="Sahu N."/>
            <person name="Indic B."/>
            <person name="Wong-Bajracharya J."/>
            <person name="Merenyi Z."/>
            <person name="Ke H.-M."/>
            <person name="Monk M."/>
            <person name="Kocsube S."/>
            <person name="Drula E."/>
            <person name="Lipzen A."/>
            <person name="Balint B."/>
            <person name="Henrissat B."/>
            <person name="Andreopoulos B."/>
            <person name="Martin F.M."/>
            <person name="Harder C.B."/>
            <person name="Rigling D."/>
            <person name="Ford K.L."/>
            <person name="Foster G.D."/>
            <person name="Pangilinan J."/>
            <person name="Papanicolaou A."/>
            <person name="Barry K."/>
            <person name="LaButti K."/>
            <person name="Viragh M."/>
            <person name="Koriabine M."/>
            <person name="Yan M."/>
            <person name="Riley R."/>
            <person name="Champramary S."/>
            <person name="Plett K.L."/>
            <person name="Tsai I.J."/>
            <person name="Slot J."/>
            <person name="Sipos G."/>
            <person name="Plett J."/>
            <person name="Nagy L.G."/>
            <person name="Grigoriev I.V."/>
        </authorList>
    </citation>
    <scope>NUCLEOTIDE SEQUENCE</scope>
    <source>
        <strain evidence="6">CCBAS 213</strain>
    </source>
</reference>
<dbReference type="GO" id="GO:0005634">
    <property type="term" value="C:nucleus"/>
    <property type="evidence" value="ECO:0007669"/>
    <property type="project" value="UniProtKB-UniRule"/>
</dbReference>
<name>A0AA39K638_ARMTA</name>
<evidence type="ECO:0000313" key="6">
    <source>
        <dbReference type="EMBL" id="KAK0455257.1"/>
    </source>
</evidence>
<evidence type="ECO:0000259" key="5">
    <source>
        <dbReference type="PROSITE" id="PS50118"/>
    </source>
</evidence>
<protein>
    <recommendedName>
        <fullName evidence="5">HMG box domain-containing protein</fullName>
    </recommendedName>
</protein>
<proteinExistence type="predicted"/>
<dbReference type="PANTHER" id="PTHR45789">
    <property type="entry name" value="FI18025P1"/>
    <property type="match status" value="1"/>
</dbReference>
<dbReference type="GO" id="GO:0000981">
    <property type="term" value="F:DNA-binding transcription factor activity, RNA polymerase II-specific"/>
    <property type="evidence" value="ECO:0007669"/>
    <property type="project" value="TreeGrafter"/>
</dbReference>
<dbReference type="RefSeq" id="XP_060328767.1">
    <property type="nucleotide sequence ID" value="XM_060477703.1"/>
</dbReference>
<dbReference type="InterPro" id="IPR051356">
    <property type="entry name" value="SOX/SOX-like_TF"/>
</dbReference>
<keyword evidence="7" id="KW-1185">Reference proteome</keyword>
<dbReference type="GO" id="GO:0000978">
    <property type="term" value="F:RNA polymerase II cis-regulatory region sequence-specific DNA binding"/>
    <property type="evidence" value="ECO:0007669"/>
    <property type="project" value="TreeGrafter"/>
</dbReference>
<feature type="compositionally biased region" description="Basic residues" evidence="4">
    <location>
        <begin position="58"/>
        <end position="69"/>
    </location>
</feature>
<feature type="region of interest" description="Disordered" evidence="4">
    <location>
        <begin position="145"/>
        <end position="164"/>
    </location>
</feature>
<accession>A0AA39K638</accession>
<evidence type="ECO:0000313" key="7">
    <source>
        <dbReference type="Proteomes" id="UP001175211"/>
    </source>
</evidence>